<keyword evidence="7" id="KW-1185">Reference proteome</keyword>
<dbReference type="PANTHER" id="PTHR37344">
    <property type="entry name" value="SMALL INTEGRAL MEMBRANE PROTEIN 5"/>
    <property type="match status" value="1"/>
</dbReference>
<keyword evidence="2 5" id="KW-0812">Transmembrane</keyword>
<evidence type="ECO:0000256" key="1">
    <source>
        <dbReference type="ARBA" id="ARBA00004167"/>
    </source>
</evidence>
<protein>
    <recommendedName>
        <fullName evidence="8">Small integral membrane protein 5</fullName>
    </recommendedName>
</protein>
<dbReference type="GO" id="GO:0016020">
    <property type="term" value="C:membrane"/>
    <property type="evidence" value="ECO:0007669"/>
    <property type="project" value="UniProtKB-SubCell"/>
</dbReference>
<dbReference type="InterPro" id="IPR047133">
    <property type="entry name" value="SMIM5"/>
</dbReference>
<organism evidence="6 7">
    <name type="scientific">Synaphobranchus kaupii</name>
    <name type="common">Kaup's arrowtooth eel</name>
    <dbReference type="NCBI Taxonomy" id="118154"/>
    <lineage>
        <taxon>Eukaryota</taxon>
        <taxon>Metazoa</taxon>
        <taxon>Chordata</taxon>
        <taxon>Craniata</taxon>
        <taxon>Vertebrata</taxon>
        <taxon>Euteleostomi</taxon>
        <taxon>Actinopterygii</taxon>
        <taxon>Neopterygii</taxon>
        <taxon>Teleostei</taxon>
        <taxon>Anguilliformes</taxon>
        <taxon>Synaphobranchidae</taxon>
        <taxon>Synaphobranchus</taxon>
    </lineage>
</organism>
<comment type="subcellular location">
    <subcellularLocation>
        <location evidence="1">Membrane</location>
        <topology evidence="1">Single-pass membrane protein</topology>
    </subcellularLocation>
</comment>
<evidence type="ECO:0000256" key="4">
    <source>
        <dbReference type="ARBA" id="ARBA00023136"/>
    </source>
</evidence>
<evidence type="ECO:0008006" key="8">
    <source>
        <dbReference type="Google" id="ProtNLM"/>
    </source>
</evidence>
<evidence type="ECO:0000313" key="7">
    <source>
        <dbReference type="Proteomes" id="UP001152622"/>
    </source>
</evidence>
<gene>
    <name evidence="6" type="ORF">SKAU_G00397220</name>
</gene>
<evidence type="ECO:0000256" key="5">
    <source>
        <dbReference type="SAM" id="Phobius"/>
    </source>
</evidence>
<dbReference type="InterPro" id="IPR031671">
    <property type="entry name" value="SMIM5/18/22"/>
</dbReference>
<dbReference type="Pfam" id="PF15831">
    <property type="entry name" value="SMIM5_18_22"/>
    <property type="match status" value="1"/>
</dbReference>
<dbReference type="OrthoDB" id="8789646at2759"/>
<feature type="transmembrane region" description="Helical" evidence="5">
    <location>
        <begin position="53"/>
        <end position="77"/>
    </location>
</feature>
<dbReference type="EMBL" id="JAINUF010000021">
    <property type="protein sequence ID" value="KAJ8334083.1"/>
    <property type="molecule type" value="Genomic_DNA"/>
</dbReference>
<sequence>MSQREQTQKTARNSYSGLVLLNMDAREEVLDLLHKVWTKLQGLPNANPLDLGAFLVLILFIVTFLLLMLMSCIHCCCCGKQKYQATRVEPVHPL</sequence>
<dbReference type="AlphaFoldDB" id="A0A9Q1E8B1"/>
<keyword evidence="3 5" id="KW-1133">Transmembrane helix</keyword>
<evidence type="ECO:0000256" key="3">
    <source>
        <dbReference type="ARBA" id="ARBA00022989"/>
    </source>
</evidence>
<proteinExistence type="predicted"/>
<comment type="caution">
    <text evidence="6">The sequence shown here is derived from an EMBL/GenBank/DDBJ whole genome shotgun (WGS) entry which is preliminary data.</text>
</comment>
<reference evidence="6" key="1">
    <citation type="journal article" date="2023" name="Science">
        <title>Genome structures resolve the early diversification of teleost fishes.</title>
        <authorList>
            <person name="Parey E."/>
            <person name="Louis A."/>
            <person name="Montfort J."/>
            <person name="Bouchez O."/>
            <person name="Roques C."/>
            <person name="Iampietro C."/>
            <person name="Lluch J."/>
            <person name="Castinel A."/>
            <person name="Donnadieu C."/>
            <person name="Desvignes T."/>
            <person name="Floi Bucao C."/>
            <person name="Jouanno E."/>
            <person name="Wen M."/>
            <person name="Mejri S."/>
            <person name="Dirks R."/>
            <person name="Jansen H."/>
            <person name="Henkel C."/>
            <person name="Chen W.J."/>
            <person name="Zahm M."/>
            <person name="Cabau C."/>
            <person name="Klopp C."/>
            <person name="Thompson A.W."/>
            <person name="Robinson-Rechavi M."/>
            <person name="Braasch I."/>
            <person name="Lecointre G."/>
            <person name="Bobe J."/>
            <person name="Postlethwait J.H."/>
            <person name="Berthelot C."/>
            <person name="Roest Crollius H."/>
            <person name="Guiguen Y."/>
        </authorList>
    </citation>
    <scope>NUCLEOTIDE SEQUENCE</scope>
    <source>
        <strain evidence="6">WJC10195</strain>
    </source>
</reference>
<evidence type="ECO:0000313" key="6">
    <source>
        <dbReference type="EMBL" id="KAJ8334083.1"/>
    </source>
</evidence>
<dbReference type="CDD" id="cd20254">
    <property type="entry name" value="CASIMO1_SMIM5"/>
    <property type="match status" value="1"/>
</dbReference>
<dbReference type="Proteomes" id="UP001152622">
    <property type="component" value="Chromosome 21"/>
</dbReference>
<evidence type="ECO:0000256" key="2">
    <source>
        <dbReference type="ARBA" id="ARBA00022692"/>
    </source>
</evidence>
<dbReference type="PANTHER" id="PTHR37344:SF1">
    <property type="entry name" value="SMALL INTEGRAL MEMBRANE PROTEIN 5"/>
    <property type="match status" value="1"/>
</dbReference>
<keyword evidence="4 5" id="KW-0472">Membrane</keyword>
<name>A0A9Q1E8B1_SYNKA</name>
<accession>A0A9Q1E8B1</accession>